<reference evidence="3 4" key="1">
    <citation type="submission" date="2020-08" db="EMBL/GenBank/DDBJ databases">
        <title>Genomic Encyclopedia of Archaeal and Bacterial Type Strains, Phase II (KMG-II): from individual species to whole genera.</title>
        <authorList>
            <person name="Goeker M."/>
        </authorList>
    </citation>
    <scope>NUCLEOTIDE SEQUENCE [LARGE SCALE GENOMIC DNA]</scope>
    <source>
        <strain evidence="3 4">DSM 23288</strain>
    </source>
</reference>
<keyword evidence="4" id="KW-1185">Reference proteome</keyword>
<feature type="transmembrane region" description="Helical" evidence="2">
    <location>
        <begin position="68"/>
        <end position="87"/>
    </location>
</feature>
<dbReference type="Proteomes" id="UP000585272">
    <property type="component" value="Unassembled WGS sequence"/>
</dbReference>
<gene>
    <name evidence="3" type="ORF">BDZ31_004804</name>
</gene>
<feature type="compositionally biased region" description="Basic and acidic residues" evidence="1">
    <location>
        <begin position="1"/>
        <end position="12"/>
    </location>
</feature>
<evidence type="ECO:0000313" key="3">
    <source>
        <dbReference type="EMBL" id="MBB4665183.1"/>
    </source>
</evidence>
<comment type="caution">
    <text evidence="3">The sequence shown here is derived from an EMBL/GenBank/DDBJ whole genome shotgun (WGS) entry which is preliminary data.</text>
</comment>
<evidence type="ECO:0000313" key="4">
    <source>
        <dbReference type="Proteomes" id="UP000585272"/>
    </source>
</evidence>
<feature type="region of interest" description="Disordered" evidence="1">
    <location>
        <begin position="148"/>
        <end position="191"/>
    </location>
</feature>
<keyword evidence="2" id="KW-0812">Transmembrane</keyword>
<dbReference type="RefSeq" id="WP_183345888.1">
    <property type="nucleotide sequence ID" value="NZ_JACHNU010000012.1"/>
</dbReference>
<feature type="region of interest" description="Disordered" evidence="1">
    <location>
        <begin position="1"/>
        <end position="20"/>
    </location>
</feature>
<dbReference type="AlphaFoldDB" id="A0A840IM05"/>
<feature type="compositionally biased region" description="Polar residues" evidence="1">
    <location>
        <begin position="170"/>
        <end position="180"/>
    </location>
</feature>
<protein>
    <submittedName>
        <fullName evidence="3">Uncharacterized protein</fullName>
    </submittedName>
</protein>
<keyword evidence="2" id="KW-0472">Membrane</keyword>
<feature type="compositionally biased region" description="Basic and acidic residues" evidence="1">
    <location>
        <begin position="182"/>
        <end position="191"/>
    </location>
</feature>
<evidence type="ECO:0000256" key="2">
    <source>
        <dbReference type="SAM" id="Phobius"/>
    </source>
</evidence>
<feature type="compositionally biased region" description="Basic and acidic residues" evidence="1">
    <location>
        <begin position="153"/>
        <end position="168"/>
    </location>
</feature>
<accession>A0A840IM05</accession>
<name>A0A840IM05_9ACTN</name>
<sequence>MSAHRMERRAVRSQDPTLSDRANAALTEELRRVIGAESVEVPAERPREARRGHGGRPGPWVELVDNRLALGMLALAALVVGAVITLITGSWWFLVGAVALDLIGLVLVATMVIRMTGEQEHLSPEANALLEEEGVDDPDGVFTRLIAEFSPPDGHDREERETPAHADEAQATTEQDTAMTPTEERSRAVGP</sequence>
<feature type="transmembrane region" description="Helical" evidence="2">
    <location>
        <begin position="93"/>
        <end position="113"/>
    </location>
</feature>
<dbReference type="EMBL" id="JACHNU010000012">
    <property type="protein sequence ID" value="MBB4665183.1"/>
    <property type="molecule type" value="Genomic_DNA"/>
</dbReference>
<organism evidence="3 4">
    <name type="scientific">Conexibacter arvalis</name>
    <dbReference type="NCBI Taxonomy" id="912552"/>
    <lineage>
        <taxon>Bacteria</taxon>
        <taxon>Bacillati</taxon>
        <taxon>Actinomycetota</taxon>
        <taxon>Thermoleophilia</taxon>
        <taxon>Solirubrobacterales</taxon>
        <taxon>Conexibacteraceae</taxon>
        <taxon>Conexibacter</taxon>
    </lineage>
</organism>
<keyword evidence="2" id="KW-1133">Transmembrane helix</keyword>
<evidence type="ECO:0000256" key="1">
    <source>
        <dbReference type="SAM" id="MobiDB-lite"/>
    </source>
</evidence>
<proteinExistence type="predicted"/>